<feature type="domain" description="TfoX N-terminal" evidence="2">
    <location>
        <begin position="20"/>
        <end position="100"/>
    </location>
</feature>
<protein>
    <recommendedName>
        <fullName evidence="2">TfoX N-terminal domain-containing protein</fullName>
    </recommendedName>
</protein>
<dbReference type="SUPFAM" id="SSF159894">
    <property type="entry name" value="YgaC/TfoX-N like"/>
    <property type="match status" value="1"/>
</dbReference>
<dbReference type="AlphaFoldDB" id="A0A512HYR7"/>
<dbReference type="Pfam" id="PF04993">
    <property type="entry name" value="TfoX_N"/>
    <property type="match status" value="1"/>
</dbReference>
<keyword evidence="1" id="KW-0472">Membrane</keyword>
<reference evidence="3 4" key="1">
    <citation type="submission" date="2019-07" db="EMBL/GenBank/DDBJ databases">
        <title>Whole genome shotgun sequence of Aeromicrobium flavum NBRC 107625.</title>
        <authorList>
            <person name="Hosoyama A."/>
            <person name="Uohara A."/>
            <person name="Ohji S."/>
            <person name="Ichikawa N."/>
        </authorList>
    </citation>
    <scope>NUCLEOTIDE SEQUENCE [LARGE SCALE GENOMIC DNA]</scope>
    <source>
        <strain evidence="3 4">NBRC 107625</strain>
    </source>
</reference>
<organism evidence="3 4">
    <name type="scientific">Aeromicrobium flavum</name>
    <dbReference type="NCBI Taxonomy" id="416568"/>
    <lineage>
        <taxon>Bacteria</taxon>
        <taxon>Bacillati</taxon>
        <taxon>Actinomycetota</taxon>
        <taxon>Actinomycetes</taxon>
        <taxon>Propionibacteriales</taxon>
        <taxon>Nocardioidaceae</taxon>
        <taxon>Aeromicrobium</taxon>
    </lineage>
</organism>
<keyword evidence="1" id="KW-0812">Transmembrane</keyword>
<gene>
    <name evidence="3" type="ORF">AFL01nite_29220</name>
</gene>
<proteinExistence type="predicted"/>
<evidence type="ECO:0000259" key="2">
    <source>
        <dbReference type="Pfam" id="PF04993"/>
    </source>
</evidence>
<name>A0A512HYR7_9ACTN</name>
<evidence type="ECO:0000313" key="4">
    <source>
        <dbReference type="Proteomes" id="UP000321769"/>
    </source>
</evidence>
<accession>A0A512HYR7</accession>
<comment type="caution">
    <text evidence="3">The sequence shown here is derived from an EMBL/GenBank/DDBJ whole genome shotgun (WGS) entry which is preliminary data.</text>
</comment>
<dbReference type="EMBL" id="BJZQ01000023">
    <property type="protein sequence ID" value="GEO90595.1"/>
    <property type="molecule type" value="Genomic_DNA"/>
</dbReference>
<dbReference type="Gene3D" id="3.30.1460.30">
    <property type="entry name" value="YgaC/TfoX-N like chaperone"/>
    <property type="match status" value="1"/>
</dbReference>
<evidence type="ECO:0000256" key="1">
    <source>
        <dbReference type="SAM" id="Phobius"/>
    </source>
</evidence>
<evidence type="ECO:0000313" key="3">
    <source>
        <dbReference type="EMBL" id="GEO90595.1"/>
    </source>
</evidence>
<dbReference type="Proteomes" id="UP000321769">
    <property type="component" value="Unassembled WGS sequence"/>
</dbReference>
<keyword evidence="1" id="KW-1133">Transmembrane helix</keyword>
<dbReference type="OrthoDB" id="214902at2"/>
<keyword evidence="4" id="KW-1185">Reference proteome</keyword>
<dbReference type="InterPro" id="IPR007076">
    <property type="entry name" value="TfoX_N"/>
</dbReference>
<sequence>MTAEHDLLVERVRAALAGRDVREVRMFGGLAFMVGGALAVSVGGDGGLLVRIDPARRDELLARPGARPAAMKYGRLMGEGWVQVGPEGLATDADLRSWLDVGESARPA</sequence>
<feature type="transmembrane region" description="Helical" evidence="1">
    <location>
        <begin position="26"/>
        <end position="50"/>
    </location>
</feature>
<dbReference type="RefSeq" id="WP_146828691.1">
    <property type="nucleotide sequence ID" value="NZ_BAAAYQ010000001.1"/>
</dbReference>